<accession>A0A8C1Y8J0</accession>
<dbReference type="CDD" id="cd18784">
    <property type="entry name" value="ABC_6TM_ABCB9_like"/>
    <property type="match status" value="1"/>
</dbReference>
<dbReference type="PANTHER" id="PTHR43394">
    <property type="entry name" value="ATP-DEPENDENT PERMEASE MDL1, MITOCHONDRIAL"/>
    <property type="match status" value="1"/>
</dbReference>
<feature type="transmembrane region" description="Helical" evidence="22">
    <location>
        <begin position="239"/>
        <end position="267"/>
    </location>
</feature>
<evidence type="ECO:0000256" key="8">
    <source>
        <dbReference type="ARBA" id="ARBA00022927"/>
    </source>
</evidence>
<evidence type="ECO:0000256" key="19">
    <source>
        <dbReference type="ARBA" id="ARBA00083142"/>
    </source>
</evidence>
<evidence type="ECO:0000256" key="4">
    <source>
        <dbReference type="ARBA" id="ARBA00022692"/>
    </source>
</evidence>
<feature type="compositionally biased region" description="Basic and acidic residues" evidence="21">
    <location>
        <begin position="771"/>
        <end position="780"/>
    </location>
</feature>
<evidence type="ECO:0000256" key="15">
    <source>
        <dbReference type="ARBA" id="ARBA00062472"/>
    </source>
</evidence>
<sequence length="792" mass="87789">MKVAVIISGNLVFTLVDIVVTTVLYVHGSSLDIFSDELEGFDIHCSTVDLWGTVLIRSSLLFGATIGVFYNRTDGPQRVSNLGTLVSLICLTNMTYALAKLLMLSEEEALMYDPWFLSLFSWTCTSAIGIMISWKLMSQTPNSVSEREDSEETERLVDGIETEDESSKKSRKSRKEHPHSGATISRLLSYCKKDSGLLAIAFFFLLLSAVCEAFIPYYTGRAIDGIVIQKSMDHFAKPLITLSVLALVSSIATGFRGGVFSVTFARLNIRLRNLLFRSLMHQEIGFFDANHTGDITSRLTSDTTQVSDLISQNVNLFLRSFVKTVGIFIFMFGMSWKLSVVTIMGFPYIAVVSKLYGEYYKKLTKEVQTALAQANKVAEETISAMRTVRSFANEDQEGDSYYSRLQEMFVLNKKQAVAYACFMWSSYISELALQVAVLYYGGHLVVTNQMSGGTLISFIIYELELGEALESISSVYTGLMQGVGAAEKVFEYIDRKPKHILDGQEAPETFEGQVEFKNVTFAYPTRPEMDILKNVSFSLRPGQVTALVGPSGGGKSSCVCLLENFYAPQQGQVLVDGRPVNSYQHKYYHSKVALVSQEPILFARTVQMNISYGVPEAPMEPVIRAAINANAHDFITGLSKGYETGVGEKGAQLSGGQKQRVAIARALIRHPRILILDEATSALDSESEYMVQQALNNLMREHTVLVIAHRLSTVERADNILVIDKGCVAEQGPHAELMARGGLYCKLVQRQILGFDIDVDVHNPSPAPPRKLKEGDKESAEDCSDTECEPRY</sequence>
<feature type="transmembrane region" description="Helical" evidence="22">
    <location>
        <begin position="115"/>
        <end position="137"/>
    </location>
</feature>
<evidence type="ECO:0000256" key="3">
    <source>
        <dbReference type="ARBA" id="ARBA00022448"/>
    </source>
</evidence>
<evidence type="ECO:0000256" key="6">
    <source>
        <dbReference type="ARBA" id="ARBA00022840"/>
    </source>
</evidence>
<dbReference type="FunFam" id="1.20.1560.10:FF:000031">
    <property type="entry name" value="ATP-binding cassette sub-family B member 9"/>
    <property type="match status" value="1"/>
</dbReference>
<feature type="transmembrane region" description="Helical" evidence="22">
    <location>
        <begin position="7"/>
        <end position="28"/>
    </location>
</feature>
<keyword evidence="8" id="KW-0653">Protein transport</keyword>
<dbReference type="SMART" id="SM00382">
    <property type="entry name" value="AAA"/>
    <property type="match status" value="1"/>
</dbReference>
<comment type="similarity">
    <text evidence="2">Belongs to the ABC transporter superfamily. ABCB family. MHC peptide exporter (TC 3.A.1.209) subfamily.</text>
</comment>
<dbReference type="InterPro" id="IPR017871">
    <property type="entry name" value="ABC_transporter-like_CS"/>
</dbReference>
<dbReference type="GO" id="GO:0015031">
    <property type="term" value="P:protein transport"/>
    <property type="evidence" value="ECO:0007669"/>
    <property type="project" value="UniProtKB-KW"/>
</dbReference>
<evidence type="ECO:0000313" key="25">
    <source>
        <dbReference type="Ensembl" id="ENSCCRP00015093149.1"/>
    </source>
</evidence>
<dbReference type="InterPro" id="IPR003439">
    <property type="entry name" value="ABC_transporter-like_ATP-bd"/>
</dbReference>
<dbReference type="GO" id="GO:0015440">
    <property type="term" value="F:ABC-type peptide transporter activity"/>
    <property type="evidence" value="ECO:0007669"/>
    <property type="project" value="InterPro"/>
</dbReference>
<protein>
    <recommendedName>
        <fullName evidence="17">ABC-type oligopeptide transporter ABCB9</fullName>
        <ecNumber evidence="16">7.4.2.6</ecNumber>
    </recommendedName>
    <alternativeName>
        <fullName evidence="20">ATP-binding cassette sub-family B member 9</fullName>
    </alternativeName>
    <alternativeName>
        <fullName evidence="19">ATP-binding cassette transporter 9</fullName>
    </alternativeName>
    <alternativeName>
        <fullName evidence="18">TAP-like protein</fullName>
    </alternativeName>
</protein>
<dbReference type="PANTHER" id="PTHR43394:SF19">
    <property type="entry name" value="ABC TRANSPORTER B FAMILY"/>
    <property type="match status" value="1"/>
</dbReference>
<dbReference type="AlphaFoldDB" id="A0A8C1Y8J0"/>
<evidence type="ECO:0000256" key="1">
    <source>
        <dbReference type="ARBA" id="ARBA00004155"/>
    </source>
</evidence>
<keyword evidence="6" id="KW-0067">ATP-binding</keyword>
<dbReference type="PROSITE" id="PS00211">
    <property type="entry name" value="ABC_TRANSPORTER_1"/>
    <property type="match status" value="1"/>
</dbReference>
<keyword evidence="10 22" id="KW-1133">Transmembrane helix</keyword>
<dbReference type="Pfam" id="PF00005">
    <property type="entry name" value="ABC_tran"/>
    <property type="match status" value="1"/>
</dbReference>
<keyword evidence="9" id="KW-1278">Translocase</keyword>
<dbReference type="InterPro" id="IPR030254">
    <property type="entry name" value="ABCB9_6-TMD"/>
</dbReference>
<feature type="transmembrane region" description="Helical" evidence="22">
    <location>
        <begin position="196"/>
        <end position="219"/>
    </location>
</feature>
<evidence type="ECO:0000256" key="22">
    <source>
        <dbReference type="SAM" id="Phobius"/>
    </source>
</evidence>
<dbReference type="PIRSF" id="PIRSF002773">
    <property type="entry name" value="ABC_prm/ATPase_B"/>
    <property type="match status" value="1"/>
</dbReference>
<evidence type="ECO:0000256" key="20">
    <source>
        <dbReference type="ARBA" id="ARBA00084061"/>
    </source>
</evidence>
<dbReference type="Pfam" id="PF00664">
    <property type="entry name" value="ABC_membrane"/>
    <property type="match status" value="1"/>
</dbReference>
<evidence type="ECO:0000256" key="11">
    <source>
        <dbReference type="ARBA" id="ARBA00023136"/>
    </source>
</evidence>
<keyword evidence="12" id="KW-0458">Lysosome</keyword>
<dbReference type="Gene3D" id="3.40.50.300">
    <property type="entry name" value="P-loop containing nucleotide triphosphate hydrolases"/>
    <property type="match status" value="1"/>
</dbReference>
<keyword evidence="5" id="KW-0547">Nucleotide-binding</keyword>
<comment type="catalytic activity">
    <reaction evidence="13">
        <text>a [oligopeptide](in) + ATP + H2O = a [oligopeptide](out) + ADP + phosphate + H(+)</text>
        <dbReference type="Rhea" id="RHEA:14429"/>
        <dbReference type="Rhea" id="RHEA-COMP:10531"/>
        <dbReference type="ChEBI" id="CHEBI:15377"/>
        <dbReference type="ChEBI" id="CHEBI:15378"/>
        <dbReference type="ChEBI" id="CHEBI:30616"/>
        <dbReference type="ChEBI" id="CHEBI:43474"/>
        <dbReference type="ChEBI" id="CHEBI:83228"/>
        <dbReference type="ChEBI" id="CHEBI:456216"/>
        <dbReference type="EC" id="7.4.2.6"/>
    </reaction>
    <physiologicalReaction direction="left-to-right" evidence="13">
        <dbReference type="Rhea" id="RHEA:14430"/>
    </physiologicalReaction>
</comment>
<dbReference type="GO" id="GO:0016887">
    <property type="term" value="F:ATP hydrolysis activity"/>
    <property type="evidence" value="ECO:0007669"/>
    <property type="project" value="InterPro"/>
</dbReference>
<keyword evidence="4 22" id="KW-0812">Transmembrane</keyword>
<evidence type="ECO:0000256" key="7">
    <source>
        <dbReference type="ARBA" id="ARBA00022856"/>
    </source>
</evidence>
<dbReference type="GO" id="GO:0005524">
    <property type="term" value="F:ATP binding"/>
    <property type="evidence" value="ECO:0007669"/>
    <property type="project" value="UniProtKB-KW"/>
</dbReference>
<dbReference type="Proteomes" id="UP000694700">
    <property type="component" value="Unplaced"/>
</dbReference>
<organism evidence="25 26">
    <name type="scientific">Cyprinus carpio</name>
    <name type="common">Common carp</name>
    <dbReference type="NCBI Taxonomy" id="7962"/>
    <lineage>
        <taxon>Eukaryota</taxon>
        <taxon>Metazoa</taxon>
        <taxon>Chordata</taxon>
        <taxon>Craniata</taxon>
        <taxon>Vertebrata</taxon>
        <taxon>Euteleostomi</taxon>
        <taxon>Actinopterygii</taxon>
        <taxon>Neopterygii</taxon>
        <taxon>Teleostei</taxon>
        <taxon>Ostariophysi</taxon>
        <taxon>Cypriniformes</taxon>
        <taxon>Cyprinidae</taxon>
        <taxon>Cyprininae</taxon>
        <taxon>Cyprinus</taxon>
    </lineage>
</organism>
<evidence type="ECO:0000256" key="14">
    <source>
        <dbReference type="ARBA" id="ARBA00055204"/>
    </source>
</evidence>
<keyword evidence="7" id="KW-0571">Peptide transport</keyword>
<dbReference type="SUPFAM" id="SSF90123">
    <property type="entry name" value="ABC transporter transmembrane region"/>
    <property type="match status" value="1"/>
</dbReference>
<comment type="subcellular location">
    <subcellularLocation>
        <location evidence="1">Lysosome membrane</location>
        <topology evidence="1">Multi-pass membrane protein</topology>
    </subcellularLocation>
</comment>
<evidence type="ECO:0000256" key="9">
    <source>
        <dbReference type="ARBA" id="ARBA00022967"/>
    </source>
</evidence>
<evidence type="ECO:0000256" key="17">
    <source>
        <dbReference type="ARBA" id="ARBA00068474"/>
    </source>
</evidence>
<dbReference type="GO" id="GO:0005765">
    <property type="term" value="C:lysosomal membrane"/>
    <property type="evidence" value="ECO:0007669"/>
    <property type="project" value="UniProtKB-SubCell"/>
</dbReference>
<name>A0A8C1Y8J0_CYPCA</name>
<dbReference type="FunFam" id="3.40.50.300:FF:000140">
    <property type="entry name" value="Lipid A export ATP-binding/permease protein MsbA"/>
    <property type="match status" value="1"/>
</dbReference>
<evidence type="ECO:0000256" key="18">
    <source>
        <dbReference type="ARBA" id="ARBA00079330"/>
    </source>
</evidence>
<dbReference type="InterPro" id="IPR036640">
    <property type="entry name" value="ABC1_TM_sf"/>
</dbReference>
<evidence type="ECO:0000259" key="24">
    <source>
        <dbReference type="PROSITE" id="PS50929"/>
    </source>
</evidence>
<keyword evidence="11 22" id="KW-0472">Membrane</keyword>
<feature type="domain" description="ABC transmembrane type-1" evidence="24">
    <location>
        <begin position="199"/>
        <end position="481"/>
    </location>
</feature>
<evidence type="ECO:0000256" key="21">
    <source>
        <dbReference type="SAM" id="MobiDB-lite"/>
    </source>
</evidence>
<evidence type="ECO:0000256" key="16">
    <source>
        <dbReference type="ARBA" id="ARBA00066336"/>
    </source>
</evidence>
<dbReference type="EC" id="7.4.2.6" evidence="16"/>
<keyword evidence="3" id="KW-0813">Transport</keyword>
<evidence type="ECO:0000256" key="12">
    <source>
        <dbReference type="ARBA" id="ARBA00023228"/>
    </source>
</evidence>
<feature type="domain" description="ABC transporter" evidence="23">
    <location>
        <begin position="514"/>
        <end position="750"/>
    </location>
</feature>
<feature type="transmembrane region" description="Helical" evidence="22">
    <location>
        <begin position="82"/>
        <end position="103"/>
    </location>
</feature>
<proteinExistence type="inferred from homology"/>
<feature type="region of interest" description="Disordered" evidence="21">
    <location>
        <begin position="764"/>
        <end position="792"/>
    </location>
</feature>
<dbReference type="Ensembl" id="ENSCCRT00015096132.1">
    <property type="protein sequence ID" value="ENSCCRP00015093149.1"/>
    <property type="gene ID" value="ENSCCRG00015037534.1"/>
</dbReference>
<feature type="transmembrane region" description="Helical" evidence="22">
    <location>
        <begin position="48"/>
        <end position="70"/>
    </location>
</feature>
<evidence type="ECO:0000256" key="5">
    <source>
        <dbReference type="ARBA" id="ARBA00022741"/>
    </source>
</evidence>
<dbReference type="InterPro" id="IPR011527">
    <property type="entry name" value="ABC1_TM_dom"/>
</dbReference>
<evidence type="ECO:0000259" key="23">
    <source>
        <dbReference type="PROSITE" id="PS50893"/>
    </source>
</evidence>
<reference evidence="25" key="1">
    <citation type="submission" date="2025-08" db="UniProtKB">
        <authorList>
            <consortium name="Ensembl"/>
        </authorList>
    </citation>
    <scope>IDENTIFICATION</scope>
</reference>
<dbReference type="Gene3D" id="1.20.1560.10">
    <property type="entry name" value="ABC transporter type 1, transmembrane domain"/>
    <property type="match status" value="1"/>
</dbReference>
<evidence type="ECO:0000256" key="10">
    <source>
        <dbReference type="ARBA" id="ARBA00022989"/>
    </source>
</evidence>
<evidence type="ECO:0000313" key="26">
    <source>
        <dbReference type="Proteomes" id="UP000694700"/>
    </source>
</evidence>
<dbReference type="SUPFAM" id="SSF52540">
    <property type="entry name" value="P-loop containing nucleoside triphosphate hydrolases"/>
    <property type="match status" value="1"/>
</dbReference>
<evidence type="ECO:0000256" key="13">
    <source>
        <dbReference type="ARBA" id="ARBA00052205"/>
    </source>
</evidence>
<dbReference type="GO" id="GO:0015421">
    <property type="term" value="F:ABC-type oligopeptide transporter activity"/>
    <property type="evidence" value="ECO:0007669"/>
    <property type="project" value="UniProtKB-EC"/>
</dbReference>
<feature type="compositionally biased region" description="Acidic residues" evidence="21">
    <location>
        <begin position="781"/>
        <end position="792"/>
    </location>
</feature>
<dbReference type="InterPro" id="IPR039421">
    <property type="entry name" value="Type_1_exporter"/>
</dbReference>
<dbReference type="PROSITE" id="PS50893">
    <property type="entry name" value="ABC_TRANSPORTER_2"/>
    <property type="match status" value="1"/>
</dbReference>
<dbReference type="InterPro" id="IPR003593">
    <property type="entry name" value="AAA+_ATPase"/>
</dbReference>
<dbReference type="InterPro" id="IPR027417">
    <property type="entry name" value="P-loop_NTPase"/>
</dbReference>
<comment type="subunit">
    <text evidence="15">Homodimer. Interacts (via TMD0 region) with LAMP1; this interaction strongly stabilizes ABCB9 and protects ABCB9 against lysosomal degradation. Interacts (via TMD0 region) with LAMP2 (isoform LAMP-2B). Interacts (via TMD0) with YIF1B; this interaction allows (but is not essential) the ER-to-Golgi trafficking and strongly depends on a salt bridge within TMD0.</text>
</comment>
<evidence type="ECO:0000256" key="2">
    <source>
        <dbReference type="ARBA" id="ARBA00006493"/>
    </source>
</evidence>
<comment type="function">
    <text evidence="14">ATP-dependent low-affinity peptide transporter which translocates a broad spectrum of peptides from the cytosol to the lysosomal lumen for degradation. Displays a broad peptide length specificity from 6-mer up to at least 59-mer peptides with an optimum of 23-mers. Binds and transports smaller and larger peptides with the same affinity. Favors positively charged, aromatic or hydrophobic residues in the N- and C-terminal positions whereas negatively charged residues as well as asparagine and methionine are not favored.</text>
</comment>
<dbReference type="PROSITE" id="PS50929">
    <property type="entry name" value="ABC_TM1F"/>
    <property type="match status" value="1"/>
</dbReference>
<feature type="region of interest" description="Disordered" evidence="21">
    <location>
        <begin position="143"/>
        <end position="178"/>
    </location>
</feature>